<dbReference type="OMA" id="SKHMELR"/>
<organism evidence="2 3">
    <name type="scientific">Kalanchoe fedtschenkoi</name>
    <name type="common">Lavender scallops</name>
    <name type="synonym">South American air plant</name>
    <dbReference type="NCBI Taxonomy" id="63787"/>
    <lineage>
        <taxon>Eukaryota</taxon>
        <taxon>Viridiplantae</taxon>
        <taxon>Streptophyta</taxon>
        <taxon>Embryophyta</taxon>
        <taxon>Tracheophyta</taxon>
        <taxon>Spermatophyta</taxon>
        <taxon>Magnoliopsida</taxon>
        <taxon>eudicotyledons</taxon>
        <taxon>Gunneridae</taxon>
        <taxon>Pentapetalae</taxon>
        <taxon>Saxifragales</taxon>
        <taxon>Crassulaceae</taxon>
        <taxon>Kalanchoe</taxon>
    </lineage>
</organism>
<dbReference type="PROSITE" id="PS50021">
    <property type="entry name" value="CH"/>
    <property type="match status" value="1"/>
</dbReference>
<sequence length="244" mass="27532">MEGTAGVGQPEDGLRICGDQSRLCGESKFRELEDEFLQKQARIWLSEVLKRRLDDDLSISDMLADGDLLFEVSNILWRMLIEKGVEVGNLRIFTRTTKSKKHGGKYMPYSNVDAFLKICKIMGLTGVDLFSPSDVVERRDTRKVCMCIRFLSKKARSMDIKVPDFDIVTYTVTMPTNLIGCIRRSLELSQCGSVSSDCCNSFNDSDLPCMKNNSLVSLSKSYDYYEESDDAESSVSVGSYEPFH</sequence>
<dbReference type="PANTHER" id="PTHR46756">
    <property type="entry name" value="TRANSGELIN"/>
    <property type="match status" value="1"/>
</dbReference>
<dbReference type="CDD" id="cd00014">
    <property type="entry name" value="CH_SF"/>
    <property type="match status" value="1"/>
</dbReference>
<evidence type="ECO:0000313" key="3">
    <source>
        <dbReference type="Proteomes" id="UP000594263"/>
    </source>
</evidence>
<reference evidence="2" key="1">
    <citation type="submission" date="2021-01" db="UniProtKB">
        <authorList>
            <consortium name="EnsemblPlants"/>
        </authorList>
    </citation>
    <scope>IDENTIFICATION</scope>
</reference>
<evidence type="ECO:0000313" key="2">
    <source>
        <dbReference type="EnsemblPlants" id="Kaladp0082s0065.1.v1.1"/>
    </source>
</evidence>
<evidence type="ECO:0000259" key="1">
    <source>
        <dbReference type="PROSITE" id="PS50021"/>
    </source>
</evidence>
<dbReference type="SMART" id="SM00033">
    <property type="entry name" value="CH"/>
    <property type="match status" value="1"/>
</dbReference>
<dbReference type="Proteomes" id="UP000594263">
    <property type="component" value="Unplaced"/>
</dbReference>
<dbReference type="Gene3D" id="1.10.418.10">
    <property type="entry name" value="Calponin-like domain"/>
    <property type="match status" value="1"/>
</dbReference>
<accession>A0A7N0US28</accession>
<dbReference type="EnsemblPlants" id="Kaladp0082s0065.1.v1.1">
    <property type="protein sequence ID" value="Kaladp0082s0065.1.v1.1"/>
    <property type="gene ID" value="Kaladp0082s0065.v1.1"/>
</dbReference>
<dbReference type="PANTHER" id="PTHR46756:SF18">
    <property type="entry name" value="GAS2-LIKE PROTEIN PICKLED EGGS"/>
    <property type="match status" value="1"/>
</dbReference>
<dbReference type="SUPFAM" id="SSF47576">
    <property type="entry name" value="Calponin-homology domain, CH-domain"/>
    <property type="match status" value="1"/>
</dbReference>
<dbReference type="InterPro" id="IPR001715">
    <property type="entry name" value="CH_dom"/>
</dbReference>
<dbReference type="InterPro" id="IPR036872">
    <property type="entry name" value="CH_dom_sf"/>
</dbReference>
<protein>
    <recommendedName>
        <fullName evidence="1">Calponin-homology (CH) domain-containing protein</fullName>
    </recommendedName>
</protein>
<proteinExistence type="predicted"/>
<name>A0A7N0US28_KALFE</name>
<keyword evidence="3" id="KW-1185">Reference proteome</keyword>
<feature type="domain" description="Calponin-homology (CH)" evidence="1">
    <location>
        <begin position="35"/>
        <end position="156"/>
    </location>
</feature>
<dbReference type="GO" id="GO:0005884">
    <property type="term" value="C:actin filament"/>
    <property type="evidence" value="ECO:0007669"/>
    <property type="project" value="TreeGrafter"/>
</dbReference>
<dbReference type="Gramene" id="Kaladp0082s0065.1.v1.1">
    <property type="protein sequence ID" value="Kaladp0082s0065.1.v1.1"/>
    <property type="gene ID" value="Kaladp0082s0065.v1.1"/>
</dbReference>
<dbReference type="GO" id="GO:0008093">
    <property type="term" value="F:cytoskeletal anchor activity"/>
    <property type="evidence" value="ECO:0007669"/>
    <property type="project" value="TreeGrafter"/>
</dbReference>
<dbReference type="GO" id="GO:0051764">
    <property type="term" value="P:actin crosslink formation"/>
    <property type="evidence" value="ECO:0007669"/>
    <property type="project" value="TreeGrafter"/>
</dbReference>
<dbReference type="AlphaFoldDB" id="A0A7N0US28"/>
<dbReference type="GO" id="GO:0051015">
    <property type="term" value="F:actin filament binding"/>
    <property type="evidence" value="ECO:0007669"/>
    <property type="project" value="TreeGrafter"/>
</dbReference>